<reference evidence="3" key="1">
    <citation type="journal article" date="2022" name="Int. J. Mol. Sci.">
        <title>Draft Genome of Tanacetum Coccineum: Genomic Comparison of Closely Related Tanacetum-Family Plants.</title>
        <authorList>
            <person name="Yamashiro T."/>
            <person name="Shiraishi A."/>
            <person name="Nakayama K."/>
            <person name="Satake H."/>
        </authorList>
    </citation>
    <scope>NUCLEOTIDE SEQUENCE</scope>
</reference>
<dbReference type="EMBL" id="BQNB010018168">
    <property type="protein sequence ID" value="GJT71442.1"/>
    <property type="molecule type" value="Genomic_DNA"/>
</dbReference>
<dbReference type="SUPFAM" id="SSF53098">
    <property type="entry name" value="Ribonuclease H-like"/>
    <property type="match status" value="1"/>
</dbReference>
<evidence type="ECO:0000259" key="1">
    <source>
        <dbReference type="Pfam" id="PF00078"/>
    </source>
</evidence>
<organism evidence="3 4">
    <name type="scientific">Tanacetum coccineum</name>
    <dbReference type="NCBI Taxonomy" id="301880"/>
    <lineage>
        <taxon>Eukaryota</taxon>
        <taxon>Viridiplantae</taxon>
        <taxon>Streptophyta</taxon>
        <taxon>Embryophyta</taxon>
        <taxon>Tracheophyta</taxon>
        <taxon>Spermatophyta</taxon>
        <taxon>Magnoliopsida</taxon>
        <taxon>eudicotyledons</taxon>
        <taxon>Gunneridae</taxon>
        <taxon>Pentapetalae</taxon>
        <taxon>asterids</taxon>
        <taxon>campanulids</taxon>
        <taxon>Asterales</taxon>
        <taxon>Asteraceae</taxon>
        <taxon>Asteroideae</taxon>
        <taxon>Anthemideae</taxon>
        <taxon>Anthemidinae</taxon>
        <taxon>Tanacetum</taxon>
    </lineage>
</organism>
<evidence type="ECO:0000259" key="2">
    <source>
        <dbReference type="Pfam" id="PF03732"/>
    </source>
</evidence>
<name>A0ABQ5G8W2_9ASTR</name>
<keyword evidence="4" id="KW-1185">Reference proteome</keyword>
<dbReference type="InterPro" id="IPR053134">
    <property type="entry name" value="RNA-dir_DNA_polymerase"/>
</dbReference>
<dbReference type="Gene3D" id="3.30.420.10">
    <property type="entry name" value="Ribonuclease H-like superfamily/Ribonuclease H"/>
    <property type="match status" value="1"/>
</dbReference>
<dbReference type="Gene3D" id="3.10.10.10">
    <property type="entry name" value="HIV Type 1 Reverse Transcriptase, subunit A, domain 1"/>
    <property type="match status" value="1"/>
</dbReference>
<dbReference type="Pfam" id="PF00078">
    <property type="entry name" value="RVT_1"/>
    <property type="match status" value="1"/>
</dbReference>
<dbReference type="SUPFAM" id="SSF56672">
    <property type="entry name" value="DNA/RNA polymerases"/>
    <property type="match status" value="1"/>
</dbReference>
<keyword evidence="3" id="KW-0808">Transferase</keyword>
<keyword evidence="3" id="KW-0695">RNA-directed DNA polymerase</keyword>
<proteinExistence type="predicted"/>
<sequence>MTPESIQAMIDQAVLRNSTNGDGSHNSHGDNQKNVQTTPPCFYADFMKCQPLNFKGNEGVVGLISVDLESWTLGPDAYSMTWEVLKKKMTDKYCPQGEIKKLEIKLWNLKVKGNNVSTYTECFQELTLLCTKFVANETEKVDKYIRHFKSVSAKLKNKDGELGNAQGWVLRRAAPVLLREPPYRIGHPSEMKELSKQLQKLSDKGFIRLSSSPWGASVLFVKKEGRDISGGALTTVEIDLRSGYHQLRVREQDIPKTAFRTRYGHYEFQVMPFGLINTPADRKEHEEPLKAILELLKKDKLYAKFSKCEFWIPVGKESSLMVVDKGKITPASLSVNKAEVCSSQFWLSYLKESEDFVKAKHQRPSGLLVQPAIPEWKWDNIMMDFITKLPKSSQGFDTIWVIVDRLTKFAHFLPIRENDPLDTLERLYD</sequence>
<dbReference type="InterPro" id="IPR036397">
    <property type="entry name" value="RNaseH_sf"/>
</dbReference>
<dbReference type="GO" id="GO:0003964">
    <property type="term" value="F:RNA-directed DNA polymerase activity"/>
    <property type="evidence" value="ECO:0007669"/>
    <property type="project" value="UniProtKB-KW"/>
</dbReference>
<feature type="domain" description="Retrotransposon gag" evidence="2">
    <location>
        <begin position="79"/>
        <end position="146"/>
    </location>
</feature>
<accession>A0ABQ5G8W2</accession>
<dbReference type="CDD" id="cd01647">
    <property type="entry name" value="RT_LTR"/>
    <property type="match status" value="1"/>
</dbReference>
<dbReference type="InterPro" id="IPR043502">
    <property type="entry name" value="DNA/RNA_pol_sf"/>
</dbReference>
<gene>
    <name evidence="3" type="ORF">Tco_1030728</name>
</gene>
<evidence type="ECO:0000313" key="3">
    <source>
        <dbReference type="EMBL" id="GJT71442.1"/>
    </source>
</evidence>
<comment type="caution">
    <text evidence="3">The sequence shown here is derived from an EMBL/GenBank/DDBJ whole genome shotgun (WGS) entry which is preliminary data.</text>
</comment>
<protein>
    <submittedName>
        <fullName evidence="3">Reverse transcriptase domain-containing protein</fullName>
    </submittedName>
</protein>
<dbReference type="InterPro" id="IPR012337">
    <property type="entry name" value="RNaseH-like_sf"/>
</dbReference>
<keyword evidence="3" id="KW-0548">Nucleotidyltransferase</keyword>
<dbReference type="PANTHER" id="PTHR24559:SF444">
    <property type="entry name" value="REVERSE TRANSCRIPTASE DOMAIN-CONTAINING PROTEIN"/>
    <property type="match status" value="1"/>
</dbReference>
<dbReference type="PANTHER" id="PTHR24559">
    <property type="entry name" value="TRANSPOSON TY3-I GAG-POL POLYPROTEIN"/>
    <property type="match status" value="1"/>
</dbReference>
<dbReference type="Pfam" id="PF03732">
    <property type="entry name" value="Retrotrans_gag"/>
    <property type="match status" value="1"/>
</dbReference>
<dbReference type="InterPro" id="IPR005162">
    <property type="entry name" value="Retrotrans_gag_dom"/>
</dbReference>
<dbReference type="InterPro" id="IPR000477">
    <property type="entry name" value="RT_dom"/>
</dbReference>
<dbReference type="Proteomes" id="UP001151760">
    <property type="component" value="Unassembled WGS sequence"/>
</dbReference>
<evidence type="ECO:0000313" key="4">
    <source>
        <dbReference type="Proteomes" id="UP001151760"/>
    </source>
</evidence>
<feature type="domain" description="Reverse transcriptase" evidence="1">
    <location>
        <begin position="206"/>
        <end position="280"/>
    </location>
</feature>
<reference evidence="3" key="2">
    <citation type="submission" date="2022-01" db="EMBL/GenBank/DDBJ databases">
        <authorList>
            <person name="Yamashiro T."/>
            <person name="Shiraishi A."/>
            <person name="Satake H."/>
            <person name="Nakayama K."/>
        </authorList>
    </citation>
    <scope>NUCLEOTIDE SEQUENCE</scope>
</reference>